<dbReference type="KEGG" id="pchm:VFPPC_18476"/>
<keyword evidence="4" id="KW-0862">Zinc</keyword>
<protein>
    <submittedName>
        <fullName evidence="7">Transposase-like protein</fullName>
    </submittedName>
</protein>
<comment type="subcellular location">
    <subcellularLocation>
        <location evidence="1">Nucleus</location>
    </subcellularLocation>
</comment>
<dbReference type="GO" id="GO:0005634">
    <property type="term" value="C:nucleus"/>
    <property type="evidence" value="ECO:0007669"/>
    <property type="project" value="UniProtKB-SubCell"/>
</dbReference>
<dbReference type="PANTHER" id="PTHR46481:SF10">
    <property type="entry name" value="ZINC FINGER BED DOMAIN-CONTAINING PROTEIN 39"/>
    <property type="match status" value="1"/>
</dbReference>
<evidence type="ECO:0000313" key="7">
    <source>
        <dbReference type="EMBL" id="OWT42396.1"/>
    </source>
</evidence>
<dbReference type="GO" id="GO:0008270">
    <property type="term" value="F:zinc ion binding"/>
    <property type="evidence" value="ECO:0007669"/>
    <property type="project" value="UniProtKB-KW"/>
</dbReference>
<evidence type="ECO:0000256" key="5">
    <source>
        <dbReference type="ARBA" id="ARBA00023242"/>
    </source>
</evidence>
<dbReference type="InterPro" id="IPR012337">
    <property type="entry name" value="RNaseH-like_sf"/>
</dbReference>
<dbReference type="EMBL" id="LSBJ02000019">
    <property type="protein sequence ID" value="OWT42396.1"/>
    <property type="molecule type" value="Genomic_DNA"/>
</dbReference>
<dbReference type="OrthoDB" id="4965935at2759"/>
<dbReference type="PANTHER" id="PTHR46481">
    <property type="entry name" value="ZINC FINGER BED DOMAIN-CONTAINING PROTEIN 4"/>
    <property type="match status" value="1"/>
</dbReference>
<gene>
    <name evidence="7" type="ORF">VFPPC_18476</name>
</gene>
<name>A0A219ANI7_METCM</name>
<keyword evidence="5" id="KW-0539">Nucleus</keyword>
<evidence type="ECO:0000256" key="2">
    <source>
        <dbReference type="ARBA" id="ARBA00022723"/>
    </source>
</evidence>
<evidence type="ECO:0000256" key="6">
    <source>
        <dbReference type="SAM" id="MobiDB-lite"/>
    </source>
</evidence>
<evidence type="ECO:0000313" key="8">
    <source>
        <dbReference type="Proteomes" id="UP000078397"/>
    </source>
</evidence>
<dbReference type="InterPro" id="IPR052035">
    <property type="entry name" value="ZnF_BED_domain_contain"/>
</dbReference>
<dbReference type="AlphaFoldDB" id="A0A219ANI7"/>
<proteinExistence type="predicted"/>
<feature type="compositionally biased region" description="Basic and acidic residues" evidence="6">
    <location>
        <begin position="66"/>
        <end position="77"/>
    </location>
</feature>
<dbReference type="SUPFAM" id="SSF53098">
    <property type="entry name" value="Ribonuclease H-like"/>
    <property type="match status" value="1"/>
</dbReference>
<evidence type="ECO:0000256" key="3">
    <source>
        <dbReference type="ARBA" id="ARBA00022771"/>
    </source>
</evidence>
<feature type="compositionally biased region" description="Basic residues" evidence="6">
    <location>
        <begin position="78"/>
        <end position="88"/>
    </location>
</feature>
<feature type="region of interest" description="Disordered" evidence="6">
    <location>
        <begin position="46"/>
        <end position="106"/>
    </location>
</feature>
<evidence type="ECO:0000256" key="1">
    <source>
        <dbReference type="ARBA" id="ARBA00004123"/>
    </source>
</evidence>
<keyword evidence="3" id="KW-0863">Zinc-finger</keyword>
<dbReference type="GeneID" id="33937233"/>
<accession>A0A219ANI7</accession>
<sequence>MVSYVANSSHVSRYINKEIGKQNAFGAVDNLPTAIMSSASPNPLLSAPSDKLLAPATPDSPVPLKRTLDRSPSDRAGKRAKVKGRTNKRTWDEARDPDEERGEKTRDNSYHEIWYCKHCDSAKKPNSVTTNLSRARKHLRDFHGIRVVERVEGSDLKKQQHGTITDMFGRQEERQANRNLDEEKYLVNGINIPAFEEALARLLAVRNIAHSFIEYPEFHAVILSCNYMARDVLLRSRRAVPKLLENTFALHKQGLVGKLRNCLSSMVHFTIDMWTSSEQKAAYQAIVAHFVDADTREVAQALLSLREFKGSHSGELQAKVFLEVVEEYGLSEKVGYFTMDNHDANDTMLDDIAKGIEALDPVARRLRCSGHIMNLIVQAFLSRGKAKKIQEDEQEGIDKAYERLCRQSEKEGGGKITKAQATEEWREFSVLGKLHNLCIYSRSSTSIHNDFKAKIGRALPRDNDTRWNSWFRLIDVAIERRAKFMDWIQENHAKIQKDALDHNDWNELRDIHAFLQVFTRSQYAKAERIHWMKFCPTWISSIITSHRLKVGLSATRKYYQLTEQAPVYVAGILLHPALRKSYLSEQWKRNPAWVSNAVKAVRQIWSQEHKSYQLPERQQENGQELDEFDRWRRKVYSTASEVKDEFDRFIHVSKFTACDGRTLTLSHRAHRPELGNKRPYSGGLNRPSKRTSPSSPAERIFSGARRQVTWDRCSMSANMVEACECIKSWISIPKGKNRPLLAGVFRAAKDIDAAVRILQEDLEMDKGADSDVEAGDLVL</sequence>
<keyword evidence="8" id="KW-1185">Reference proteome</keyword>
<feature type="region of interest" description="Disordered" evidence="6">
    <location>
        <begin position="669"/>
        <end position="698"/>
    </location>
</feature>
<organism evidence="7 8">
    <name type="scientific">Pochonia chlamydosporia 170</name>
    <dbReference type="NCBI Taxonomy" id="1380566"/>
    <lineage>
        <taxon>Eukaryota</taxon>
        <taxon>Fungi</taxon>
        <taxon>Dikarya</taxon>
        <taxon>Ascomycota</taxon>
        <taxon>Pezizomycotina</taxon>
        <taxon>Sordariomycetes</taxon>
        <taxon>Hypocreomycetidae</taxon>
        <taxon>Hypocreales</taxon>
        <taxon>Clavicipitaceae</taxon>
        <taxon>Pochonia</taxon>
    </lineage>
</organism>
<evidence type="ECO:0000256" key="4">
    <source>
        <dbReference type="ARBA" id="ARBA00022833"/>
    </source>
</evidence>
<dbReference type="RefSeq" id="XP_022284925.1">
    <property type="nucleotide sequence ID" value="XM_022430078.1"/>
</dbReference>
<keyword evidence="2" id="KW-0479">Metal-binding</keyword>
<dbReference type="Proteomes" id="UP000078397">
    <property type="component" value="Unassembled WGS sequence"/>
</dbReference>
<reference evidence="7 8" key="1">
    <citation type="journal article" date="2016" name="PLoS Pathog.">
        <title>Biosynthesis of antibiotic leucinostatins in bio-control fungus Purpureocillium lilacinum and their inhibition on phytophthora revealed by genome mining.</title>
        <authorList>
            <person name="Wang G."/>
            <person name="Liu Z."/>
            <person name="Lin R."/>
            <person name="Li E."/>
            <person name="Mao Z."/>
            <person name="Ling J."/>
            <person name="Yang Y."/>
            <person name="Yin W.B."/>
            <person name="Xie B."/>
        </authorList>
    </citation>
    <scope>NUCLEOTIDE SEQUENCE [LARGE SCALE GENOMIC DNA]</scope>
    <source>
        <strain evidence="7">170</strain>
    </source>
</reference>
<comment type="caution">
    <text evidence="7">The sequence shown here is derived from an EMBL/GenBank/DDBJ whole genome shotgun (WGS) entry which is preliminary data.</text>
</comment>